<dbReference type="Gene3D" id="1.25.40.20">
    <property type="entry name" value="Ankyrin repeat-containing domain"/>
    <property type="match status" value="1"/>
</dbReference>
<dbReference type="EMBL" id="CAJNNW010033734">
    <property type="protein sequence ID" value="CAE8720101.1"/>
    <property type="molecule type" value="Genomic_DNA"/>
</dbReference>
<protein>
    <submittedName>
        <fullName evidence="1">Uncharacterized protein</fullName>
    </submittedName>
</protein>
<gene>
    <name evidence="1" type="ORF">PGLA2088_LOCUS41096</name>
</gene>
<evidence type="ECO:0000313" key="2">
    <source>
        <dbReference type="Proteomes" id="UP000626109"/>
    </source>
</evidence>
<reference evidence="1" key="1">
    <citation type="submission" date="2021-02" db="EMBL/GenBank/DDBJ databases">
        <authorList>
            <person name="Dougan E. K."/>
            <person name="Rhodes N."/>
            <person name="Thang M."/>
            <person name="Chan C."/>
        </authorList>
    </citation>
    <scope>NUCLEOTIDE SEQUENCE</scope>
</reference>
<dbReference type="SUPFAM" id="SSF48403">
    <property type="entry name" value="Ankyrin repeat"/>
    <property type="match status" value="1"/>
</dbReference>
<accession>A0A813L8D7</accession>
<proteinExistence type="predicted"/>
<dbReference type="Proteomes" id="UP000626109">
    <property type="component" value="Unassembled WGS sequence"/>
</dbReference>
<organism evidence="1 2">
    <name type="scientific">Polarella glacialis</name>
    <name type="common">Dinoflagellate</name>
    <dbReference type="NCBI Taxonomy" id="89957"/>
    <lineage>
        <taxon>Eukaryota</taxon>
        <taxon>Sar</taxon>
        <taxon>Alveolata</taxon>
        <taxon>Dinophyceae</taxon>
        <taxon>Suessiales</taxon>
        <taxon>Suessiaceae</taxon>
        <taxon>Polarella</taxon>
    </lineage>
</organism>
<dbReference type="InterPro" id="IPR036770">
    <property type="entry name" value="Ankyrin_rpt-contain_sf"/>
</dbReference>
<name>A0A813L8D7_POLGL</name>
<comment type="caution">
    <text evidence="1">The sequence shown here is derived from an EMBL/GenBank/DDBJ whole genome shotgun (WGS) entry which is preliminary data.</text>
</comment>
<sequence>MAPRGTKRVAEVDAEVPAAKQLQDVLRQHGVAKTSYQGIEEAINHPLAPGLTEESRKMLVAMLPHSLLVQAGERTRLQEQAVTMLSDVFQGIMLEMQAEIDSEAGQLVSVQSSKAVLETAAKEAVAALAEASSAYTMRKGSLAEAAKAFLAAKALLADKEKEQRQGDAAHKQALREKDSLENALAEDFRLLRDGEVEAEEAKLHYDTLAGLASKLSFEESLLTALPASMLKKPSERGSFDAMVVAQLEEGLARQIAQLTETVKAGVPAAEARQAAVAAAIQQLESSRQVQQVGADELVAATEFKQQREKENEAALAALAGFEPEYQQAVEAREGKVEQLGNFKAWNLACFEQVRDRPVAAAKKQKTATQAEDAATGTGKELVLEASTFEVAEAGSSSCKLHAGEKCRSSIAELEYEQFSRRAEPHVPCPRSCTYQIKLGNGSKLGFQSTLSRHLRVAGGAMLAALAARIPVRRLVTCQGSGMVVPFKVPVSLAVAWPNRAVLPSAGAASGAGGTAGSPCLLPVPAGARSFGTKRVRQRRRSRGRIIQLKETHYEPKPDGYQSLPLSLLASGPIRRVLSTRTVEAQRLAGAIDWERYKCDVKGVRWHACGGWRVQFDKRDYEHNFFVKCSCYFRVAVYGFDRAKAKLDAKREEVRAIRRAEREQAMLAANHEDDHVSIWGQDAGYEPQMKLPSGDQLPAVRDMPTLAAFLEEYEASVPDSTGQTVLHWAASLGSVEAIDYSWTQGRHLEGFLNKVDADGRAALHIAALSSWTAEARRKR</sequence>
<dbReference type="AlphaFoldDB" id="A0A813L8D7"/>
<evidence type="ECO:0000313" key="1">
    <source>
        <dbReference type="EMBL" id="CAE8720101.1"/>
    </source>
</evidence>